<name>A0AAW2HXY1_9NEOP</name>
<sequence length="68" mass="7674">MRTTGKSFHWKNALTEINKDQVPEQKQVNLIAALLQFQPTLRGFISEDISSEPEVNAADAGIRIFLFV</sequence>
<dbReference type="AlphaFoldDB" id="A0AAW2HXY1"/>
<reference evidence="1" key="1">
    <citation type="journal article" date="2024" name="Gigascience">
        <title>Chromosome-level genome of the poultry shaft louse Menopon gallinae provides insight into the host-switching and adaptive evolution of parasitic lice.</title>
        <authorList>
            <person name="Xu Y."/>
            <person name="Ma L."/>
            <person name="Liu S."/>
            <person name="Liang Y."/>
            <person name="Liu Q."/>
            <person name="He Z."/>
            <person name="Tian L."/>
            <person name="Duan Y."/>
            <person name="Cai W."/>
            <person name="Li H."/>
            <person name="Song F."/>
        </authorList>
    </citation>
    <scope>NUCLEOTIDE SEQUENCE</scope>
    <source>
        <strain evidence="1">Cailab_2023a</strain>
    </source>
</reference>
<dbReference type="EMBL" id="JARGDH010000002">
    <property type="protein sequence ID" value="KAL0274682.1"/>
    <property type="molecule type" value="Genomic_DNA"/>
</dbReference>
<comment type="caution">
    <text evidence="1">The sequence shown here is derived from an EMBL/GenBank/DDBJ whole genome shotgun (WGS) entry which is preliminary data.</text>
</comment>
<gene>
    <name evidence="1" type="ORF">PYX00_002751</name>
</gene>
<accession>A0AAW2HXY1</accession>
<organism evidence="1">
    <name type="scientific">Menopon gallinae</name>
    <name type="common">poultry shaft louse</name>
    <dbReference type="NCBI Taxonomy" id="328185"/>
    <lineage>
        <taxon>Eukaryota</taxon>
        <taxon>Metazoa</taxon>
        <taxon>Ecdysozoa</taxon>
        <taxon>Arthropoda</taxon>
        <taxon>Hexapoda</taxon>
        <taxon>Insecta</taxon>
        <taxon>Pterygota</taxon>
        <taxon>Neoptera</taxon>
        <taxon>Paraneoptera</taxon>
        <taxon>Psocodea</taxon>
        <taxon>Troctomorpha</taxon>
        <taxon>Phthiraptera</taxon>
        <taxon>Amblycera</taxon>
        <taxon>Menoponidae</taxon>
        <taxon>Menopon</taxon>
    </lineage>
</organism>
<evidence type="ECO:0000313" key="1">
    <source>
        <dbReference type="EMBL" id="KAL0274682.1"/>
    </source>
</evidence>
<proteinExistence type="predicted"/>
<protein>
    <submittedName>
        <fullName evidence="1">Uncharacterized protein</fullName>
    </submittedName>
</protein>